<feature type="domain" description="AB hydrolase-1" evidence="2">
    <location>
        <begin position="24"/>
        <end position="258"/>
    </location>
</feature>
<dbReference type="InterPro" id="IPR000073">
    <property type="entry name" value="AB_hydrolase_1"/>
</dbReference>
<dbReference type="Proteomes" id="UP000814353">
    <property type="component" value="Unassembled WGS sequence"/>
</dbReference>
<reference evidence="4 6" key="1">
    <citation type="submission" date="2020-05" db="EMBL/GenBank/DDBJ databases">
        <title>Comparative genomic analysis of denitrifying bacteria from Halomonas genus.</title>
        <authorList>
            <person name="Wang L."/>
            <person name="Shao Z."/>
        </authorList>
    </citation>
    <scope>NUCLEOTIDE SEQUENCE [LARGE SCALE GENOMIC DNA]</scope>
    <source>
        <strain evidence="4 6">DSM 17331</strain>
    </source>
</reference>
<dbReference type="SUPFAM" id="SSF69118">
    <property type="entry name" value="AhpD-like"/>
    <property type="match status" value="1"/>
</dbReference>
<dbReference type="Pfam" id="PF12697">
    <property type="entry name" value="Abhydrolase_6"/>
    <property type="match status" value="1"/>
</dbReference>
<dbReference type="InterPro" id="IPR052512">
    <property type="entry name" value="4CMD/NDH-1_regulator"/>
</dbReference>
<protein>
    <submittedName>
        <fullName evidence="3">Alpha/beta fold hydrolase</fullName>
    </submittedName>
</protein>
<dbReference type="EMBL" id="JACEFT010000026">
    <property type="protein sequence ID" value="MBA2780532.1"/>
    <property type="molecule type" value="Genomic_DNA"/>
</dbReference>
<dbReference type="InterPro" id="IPR003779">
    <property type="entry name" value="CMD-like"/>
</dbReference>
<evidence type="ECO:0000313" key="4">
    <source>
        <dbReference type="EMBL" id="MCG6663452.1"/>
    </source>
</evidence>
<gene>
    <name evidence="3" type="ORF">H1D44_16715</name>
    <name evidence="4" type="ORF">HOP48_18130</name>
</gene>
<dbReference type="PANTHER" id="PTHR33570:SF2">
    <property type="entry name" value="CARBOXYMUCONOLACTONE DECARBOXYLASE-LIKE DOMAIN-CONTAINING PROTEIN"/>
    <property type="match status" value="1"/>
</dbReference>
<dbReference type="GO" id="GO:0016787">
    <property type="term" value="F:hydrolase activity"/>
    <property type="evidence" value="ECO:0007669"/>
    <property type="project" value="UniProtKB-KW"/>
</dbReference>
<dbReference type="InterPro" id="IPR029058">
    <property type="entry name" value="AB_hydrolase_fold"/>
</dbReference>
<dbReference type="Proteomes" id="UP000518091">
    <property type="component" value="Unassembled WGS sequence"/>
</dbReference>
<keyword evidence="6" id="KW-1185">Reference proteome</keyword>
<dbReference type="SUPFAM" id="SSF53474">
    <property type="entry name" value="alpha/beta-Hydrolases"/>
    <property type="match status" value="1"/>
</dbReference>
<sequence length="397" mass="42228">MAFLNVDGRSVAYRLLGPEALPLVVLAHPLGMSQAVWDELLPALLPRYRVLTWDLPGHGASQAWGERSITPADLAAEALALAEHAGASRFHFVGTSIGGVVGQQLISEHAERLLSATLTNTGAVIGNQELWSTRAGRIRQEGLAAMADEIVPRWFAPACFDAEPALKAGWCTQMGRGDDESYAQLCEMLGSHAFTGKLAGSLSQHPGVKVQLLGGSEDLATPPATLEALAAELDGAPLEILQGVGHVPSVECPGLFAEKLLAFLAPSLGDVGSSGVDYATGLATRKQVLGEEHVARASRNANSLDAPFQQMITRLAWGELWSNDDLTRRERSLITTGILAALGREELVLHLKTAKRIGLSEAELRQVLMHVAIYAGVPAANHAFALAKELGWGEELD</sequence>
<evidence type="ECO:0000313" key="5">
    <source>
        <dbReference type="Proteomes" id="UP000518091"/>
    </source>
</evidence>
<dbReference type="PRINTS" id="PR00111">
    <property type="entry name" value="ABHYDROLASE"/>
</dbReference>
<evidence type="ECO:0000313" key="3">
    <source>
        <dbReference type="EMBL" id="MBA2780532.1"/>
    </source>
</evidence>
<dbReference type="InterPro" id="IPR029032">
    <property type="entry name" value="AhpD-like"/>
</dbReference>
<dbReference type="AlphaFoldDB" id="A0A7V9W3R2"/>
<dbReference type="Pfam" id="PF02627">
    <property type="entry name" value="CMD"/>
    <property type="match status" value="1"/>
</dbReference>
<evidence type="ECO:0000259" key="2">
    <source>
        <dbReference type="Pfam" id="PF12697"/>
    </source>
</evidence>
<evidence type="ECO:0000313" key="6">
    <source>
        <dbReference type="Proteomes" id="UP000814353"/>
    </source>
</evidence>
<feature type="domain" description="Carboxymuconolactone decarboxylase-like" evidence="1">
    <location>
        <begin position="307"/>
        <end position="389"/>
    </location>
</feature>
<dbReference type="PANTHER" id="PTHR33570">
    <property type="entry name" value="4-CARBOXYMUCONOLACTONE DECARBOXYLASE FAMILY PROTEIN"/>
    <property type="match status" value="1"/>
</dbReference>
<dbReference type="Gene3D" id="1.20.1290.10">
    <property type="entry name" value="AhpD-like"/>
    <property type="match status" value="1"/>
</dbReference>
<accession>A0A7V9W3R2</accession>
<comment type="caution">
    <text evidence="3">The sequence shown here is derived from an EMBL/GenBank/DDBJ whole genome shotgun (WGS) entry which is preliminary data.</text>
</comment>
<evidence type="ECO:0000259" key="1">
    <source>
        <dbReference type="Pfam" id="PF02627"/>
    </source>
</evidence>
<reference evidence="3 5" key="2">
    <citation type="submission" date="2020-07" db="EMBL/GenBank/DDBJ databases">
        <title>Identification of Halomonas strains.</title>
        <authorList>
            <person name="Xiao Z."/>
            <person name="Shen J."/>
        </authorList>
    </citation>
    <scope>NUCLEOTIDE SEQUENCE [LARGE SCALE GENOMIC DNA]</scope>
    <source>
        <strain evidence="3 5">DSM 17331</strain>
    </source>
</reference>
<name>A0A7V9W3R2_9GAMM</name>
<dbReference type="GO" id="GO:0051920">
    <property type="term" value="F:peroxiredoxin activity"/>
    <property type="evidence" value="ECO:0007669"/>
    <property type="project" value="InterPro"/>
</dbReference>
<proteinExistence type="predicted"/>
<dbReference type="RefSeq" id="WP_181516084.1">
    <property type="nucleotide sequence ID" value="NZ_JABFUB010000022.1"/>
</dbReference>
<dbReference type="EMBL" id="JABFUB010000022">
    <property type="protein sequence ID" value="MCG6663452.1"/>
    <property type="molecule type" value="Genomic_DNA"/>
</dbReference>
<dbReference type="Gene3D" id="3.40.50.1820">
    <property type="entry name" value="alpha/beta hydrolase"/>
    <property type="match status" value="1"/>
</dbReference>
<keyword evidence="3" id="KW-0378">Hydrolase</keyword>
<organism evidence="3 5">
    <name type="scientific">Billgrantia kenyensis</name>
    <dbReference type="NCBI Taxonomy" id="321266"/>
    <lineage>
        <taxon>Bacteria</taxon>
        <taxon>Pseudomonadati</taxon>
        <taxon>Pseudomonadota</taxon>
        <taxon>Gammaproteobacteria</taxon>
        <taxon>Oceanospirillales</taxon>
        <taxon>Halomonadaceae</taxon>
        <taxon>Billgrantia</taxon>
    </lineage>
</organism>